<organism evidence="4 5">
    <name type="scientific">Sphingomonas oligophenolica</name>
    <dbReference type="NCBI Taxonomy" id="301154"/>
    <lineage>
        <taxon>Bacteria</taxon>
        <taxon>Pseudomonadati</taxon>
        <taxon>Pseudomonadota</taxon>
        <taxon>Alphaproteobacteria</taxon>
        <taxon>Sphingomonadales</taxon>
        <taxon>Sphingomonadaceae</taxon>
        <taxon>Sphingomonas</taxon>
    </lineage>
</organism>
<dbReference type="PROSITE" id="PS51257">
    <property type="entry name" value="PROKAR_LIPOPROTEIN"/>
    <property type="match status" value="1"/>
</dbReference>
<reference evidence="4 5" key="1">
    <citation type="submission" date="2024-05" db="EMBL/GenBank/DDBJ databases">
        <authorList>
            <person name="Liu Q."/>
            <person name="Xin Y.-H."/>
        </authorList>
    </citation>
    <scope>NUCLEOTIDE SEQUENCE [LARGE SCALE GENOMIC DNA]</scope>
    <source>
        <strain evidence="4 5">CGMCC 1.10181</strain>
    </source>
</reference>
<evidence type="ECO:0000256" key="3">
    <source>
        <dbReference type="SAM" id="SignalP"/>
    </source>
</evidence>
<gene>
    <name evidence="4" type="ORF">ABC974_26655</name>
</gene>
<evidence type="ECO:0000256" key="1">
    <source>
        <dbReference type="ARBA" id="ARBA00004418"/>
    </source>
</evidence>
<dbReference type="EMBL" id="JBDIME010000041">
    <property type="protein sequence ID" value="MEN2793233.1"/>
    <property type="molecule type" value="Genomic_DNA"/>
</dbReference>
<feature type="chain" id="PRO_5045531462" evidence="3">
    <location>
        <begin position="27"/>
        <end position="449"/>
    </location>
</feature>
<comment type="caution">
    <text evidence="4">The sequence shown here is derived from an EMBL/GenBank/DDBJ whole genome shotgun (WGS) entry which is preliminary data.</text>
</comment>
<dbReference type="PANTHER" id="PTHR43649">
    <property type="entry name" value="ARABINOSE-BINDING PROTEIN-RELATED"/>
    <property type="match status" value="1"/>
</dbReference>
<protein>
    <submittedName>
        <fullName evidence="4">Sugar ABC transporter substrate-binding protein</fullName>
    </submittedName>
</protein>
<dbReference type="RefSeq" id="WP_343888469.1">
    <property type="nucleotide sequence ID" value="NZ_BAAAEH010000009.1"/>
</dbReference>
<evidence type="ECO:0000313" key="5">
    <source>
        <dbReference type="Proteomes" id="UP001419910"/>
    </source>
</evidence>
<comment type="similarity">
    <text evidence="2">Belongs to the bacterial solute-binding protein 1 family.</text>
</comment>
<dbReference type="InterPro" id="IPR006059">
    <property type="entry name" value="SBP"/>
</dbReference>
<feature type="signal peptide" evidence="3">
    <location>
        <begin position="1"/>
        <end position="26"/>
    </location>
</feature>
<keyword evidence="5" id="KW-1185">Reference proteome</keyword>
<dbReference type="SUPFAM" id="SSF53850">
    <property type="entry name" value="Periplasmic binding protein-like II"/>
    <property type="match status" value="1"/>
</dbReference>
<sequence>MSRQDIGRVLAGMRSGWVTLSLLALAGCTPGAPSRTTLTIASVNDGDMVRLKAFTHDFEASHPSIRLKWVMLEANILRQRVTTDVAIRGGQYDVVTIGPYEVPVWAKRNWLAPLDDLGPAYRAEDLIGPVRSALTHDRHPYAAPFNGESAITMYRKDLFRKAGIAMPATPTWEFLIQAAAKLNRPGEGVYGLCLRGKAGWGENMALITAMANSYGARLFDRQWRPQFDSPEWRTTITTYVGALRSYGPPGAVANGFNENLAMFAQGKCAIWFDSTVAAPFLSDPKMSKVSTQVGFAPPPDEGLGRPATWLWTWGLAIPVSSRKSAAAKEFIRWAAGPAYANLVAHRLGWLAVPSGTRTSLYANPAYRRVAPFADATLNAINSVDTLSPTVKPVPYVGAQYAAIPEWQGVGTEVGQQFAAAVAGQVTPDEALAEAQAATRRQMAAAGYYQ</sequence>
<accession>A0ABU9YBN6</accession>
<proteinExistence type="inferred from homology"/>
<evidence type="ECO:0000256" key="2">
    <source>
        <dbReference type="ARBA" id="ARBA00008520"/>
    </source>
</evidence>
<dbReference type="PANTHER" id="PTHR43649:SF12">
    <property type="entry name" value="DIACETYLCHITOBIOSE BINDING PROTEIN DASA"/>
    <property type="match status" value="1"/>
</dbReference>
<evidence type="ECO:0000313" key="4">
    <source>
        <dbReference type="EMBL" id="MEN2793233.1"/>
    </source>
</evidence>
<dbReference type="CDD" id="cd13585">
    <property type="entry name" value="PBP2_TMBP_like"/>
    <property type="match status" value="1"/>
</dbReference>
<keyword evidence="3" id="KW-0732">Signal</keyword>
<dbReference type="Gene3D" id="3.40.190.10">
    <property type="entry name" value="Periplasmic binding protein-like II"/>
    <property type="match status" value="2"/>
</dbReference>
<name>A0ABU9YBN6_9SPHN</name>
<dbReference type="Proteomes" id="UP001419910">
    <property type="component" value="Unassembled WGS sequence"/>
</dbReference>
<dbReference type="Pfam" id="PF01547">
    <property type="entry name" value="SBP_bac_1"/>
    <property type="match status" value="1"/>
</dbReference>
<dbReference type="InterPro" id="IPR050490">
    <property type="entry name" value="Bact_solute-bd_prot1"/>
</dbReference>
<comment type="subcellular location">
    <subcellularLocation>
        <location evidence="1">Periplasm</location>
    </subcellularLocation>
</comment>